<organism evidence="1 2">
    <name type="scientific">Eumeta variegata</name>
    <name type="common">Bagworm moth</name>
    <name type="synonym">Eumeta japonica</name>
    <dbReference type="NCBI Taxonomy" id="151549"/>
    <lineage>
        <taxon>Eukaryota</taxon>
        <taxon>Metazoa</taxon>
        <taxon>Ecdysozoa</taxon>
        <taxon>Arthropoda</taxon>
        <taxon>Hexapoda</taxon>
        <taxon>Insecta</taxon>
        <taxon>Pterygota</taxon>
        <taxon>Neoptera</taxon>
        <taxon>Endopterygota</taxon>
        <taxon>Lepidoptera</taxon>
        <taxon>Glossata</taxon>
        <taxon>Ditrysia</taxon>
        <taxon>Tineoidea</taxon>
        <taxon>Psychidae</taxon>
        <taxon>Oiketicinae</taxon>
        <taxon>Eumeta</taxon>
    </lineage>
</organism>
<gene>
    <name evidence="1" type="ORF">EVAR_65724_1</name>
</gene>
<name>A0A4C1TRS3_EUMVA</name>
<proteinExistence type="predicted"/>
<dbReference type="Proteomes" id="UP000299102">
    <property type="component" value="Unassembled WGS sequence"/>
</dbReference>
<evidence type="ECO:0000313" key="2">
    <source>
        <dbReference type="Proteomes" id="UP000299102"/>
    </source>
</evidence>
<keyword evidence="2" id="KW-1185">Reference proteome</keyword>
<sequence length="98" mass="11487">MICDTDNCSRRKDLYNYYIFWSFTLKYVNFPPPRAAEVRAAPPQQISGTIIVYNITVFGYSISSMEQPKTVNTGIPAVNRSQYWRSRDHRCVKVLFRQ</sequence>
<dbReference type="EMBL" id="BGZK01006101">
    <property type="protein sequence ID" value="GBP16693.1"/>
    <property type="molecule type" value="Genomic_DNA"/>
</dbReference>
<dbReference type="AlphaFoldDB" id="A0A4C1TRS3"/>
<protein>
    <submittedName>
        <fullName evidence="1">Uncharacterized protein</fullName>
    </submittedName>
</protein>
<comment type="caution">
    <text evidence="1">The sequence shown here is derived from an EMBL/GenBank/DDBJ whole genome shotgun (WGS) entry which is preliminary data.</text>
</comment>
<accession>A0A4C1TRS3</accession>
<evidence type="ECO:0000313" key="1">
    <source>
        <dbReference type="EMBL" id="GBP16693.1"/>
    </source>
</evidence>
<reference evidence="1 2" key="1">
    <citation type="journal article" date="2019" name="Commun. Biol.">
        <title>The bagworm genome reveals a unique fibroin gene that provides high tensile strength.</title>
        <authorList>
            <person name="Kono N."/>
            <person name="Nakamura H."/>
            <person name="Ohtoshi R."/>
            <person name="Tomita M."/>
            <person name="Numata K."/>
            <person name="Arakawa K."/>
        </authorList>
    </citation>
    <scope>NUCLEOTIDE SEQUENCE [LARGE SCALE GENOMIC DNA]</scope>
</reference>